<gene>
    <name evidence="3" type="ORF">AXG93_1162s1150</name>
    <name evidence="2" type="ORF">Mp_5g07400</name>
</gene>
<dbReference type="Proteomes" id="UP001162541">
    <property type="component" value="Chromosome 5"/>
</dbReference>
<evidence type="ECO:0000313" key="2">
    <source>
        <dbReference type="EMBL" id="BBN10901.1"/>
    </source>
</evidence>
<reference evidence="5" key="3">
    <citation type="journal article" date="2020" name="Curr. Biol.">
        <title>Chromatin organization in early land plants reveals an ancestral association between H3K27me3, transposons, and constitutive heterochromatin.</title>
        <authorList>
            <person name="Montgomery S.A."/>
            <person name="Tanizawa Y."/>
            <person name="Galik B."/>
            <person name="Wang N."/>
            <person name="Ito T."/>
            <person name="Mochizuki T."/>
            <person name="Akimcheva S."/>
            <person name="Bowman J.L."/>
            <person name="Cognat V."/>
            <person name="Marechal-Drouard L."/>
            <person name="Ekker H."/>
            <person name="Hong S.F."/>
            <person name="Kohchi T."/>
            <person name="Lin S.S."/>
            <person name="Liu L.D."/>
            <person name="Nakamura Y."/>
            <person name="Valeeva L.R."/>
            <person name="Shakirov E.V."/>
            <person name="Shippen D.E."/>
            <person name="Wei W.L."/>
            <person name="Yagura M."/>
            <person name="Yamaoka S."/>
            <person name="Yamato K.T."/>
            <person name="Liu C."/>
            <person name="Berger F."/>
        </authorList>
    </citation>
    <scope>NUCLEOTIDE SEQUENCE [LARGE SCALE GENOMIC DNA]</scope>
    <source>
        <strain evidence="5">Tak-1</strain>
    </source>
</reference>
<dbReference type="InterPro" id="IPR027443">
    <property type="entry name" value="IPNS-like_sf"/>
</dbReference>
<dbReference type="SUPFAM" id="SSF51197">
    <property type="entry name" value="Clavaminate synthase-like"/>
    <property type="match status" value="1"/>
</dbReference>
<evidence type="ECO:0000256" key="1">
    <source>
        <dbReference type="SAM" id="MobiDB-lite"/>
    </source>
</evidence>
<feature type="region of interest" description="Disordered" evidence="1">
    <location>
        <begin position="28"/>
        <end position="47"/>
    </location>
</feature>
<evidence type="ECO:0000313" key="4">
    <source>
        <dbReference type="Proteomes" id="UP000077202"/>
    </source>
</evidence>
<reference evidence="3 4" key="1">
    <citation type="submission" date="2016-03" db="EMBL/GenBank/DDBJ databases">
        <title>Mechanisms controlling the formation of the plant cell surface in tip-growing cells are functionally conserved among land plants.</title>
        <authorList>
            <person name="Honkanen S."/>
            <person name="Jones V.A."/>
            <person name="Morieri G."/>
            <person name="Champion C."/>
            <person name="Hetherington A.J."/>
            <person name="Kelly S."/>
            <person name="Saint-Marcoux D."/>
            <person name="Proust H."/>
            <person name="Prescott H."/>
            <person name="Dolan L."/>
        </authorList>
    </citation>
    <scope>NUCLEOTIDE SEQUENCE [LARGE SCALE GENOMIC DNA]</scope>
    <source>
        <strain evidence="4">cv. Tak-1 and cv. Tak-2</strain>
        <tissue evidence="3">Whole gametophyte</tissue>
    </source>
</reference>
<accession>A0A176WQ63</accession>
<evidence type="ECO:0000313" key="5">
    <source>
        <dbReference type="Proteomes" id="UP001162541"/>
    </source>
</evidence>
<organism evidence="3 4">
    <name type="scientific">Marchantia polymorpha subsp. ruderalis</name>
    <dbReference type="NCBI Taxonomy" id="1480154"/>
    <lineage>
        <taxon>Eukaryota</taxon>
        <taxon>Viridiplantae</taxon>
        <taxon>Streptophyta</taxon>
        <taxon>Embryophyta</taxon>
        <taxon>Marchantiophyta</taxon>
        <taxon>Marchantiopsida</taxon>
        <taxon>Marchantiidae</taxon>
        <taxon>Marchantiales</taxon>
        <taxon>Marchantiaceae</taxon>
        <taxon>Marchantia</taxon>
    </lineage>
</organism>
<feature type="region of interest" description="Disordered" evidence="1">
    <location>
        <begin position="70"/>
        <end position="97"/>
    </location>
</feature>
<sequence length="694" mass="75198">MDGRPHIISVIEYRELCSAAGKASGPRNCSRAGGVGARATGGDEAREENSAAVAQGFRLSGFRCPIASSFAPATEGNERKEDEEEEELTKGSVDEEKATAFDNYGGFELGFRCGEAELARALSAKVGVDFHEEIIGTKQPSNPFGRPGAGDRGSRDTSNHRKVRALESDSPETQRDENELREQRSISDSRDGFRANPGKGCHCENGSKGLEAGLRDGRGTQPSHVHENPAADEGGGRMAGRIAQCLGPTGPGLLAVRGVPGVAELRKKLLPLAKELALMPDDLRRLILKEHDLNTDVPLKKPDRPVSAFATQLRYGHYSRSHIECCNAVPGSRAVYGPGISSGNSGSQPKIDSVICGDKDMDELGRTLRQLGSCMVEVGTLVARLCDKILPGVELEDAIWESGTAKGRLIHYHSELEGRSMRSKISHRSSKKISKAGNENKSNSNSLNLIDNEGSDSKVGNEKSDAWQQWHYDYGLFTVLTSPMFLSWEEPSEPAQTTTATIMNAVSTSSYAYAAGDHSGLIIMHQGAARYVNIPADCLVVQVGEAAQILSGGRLAATAHYVSRAAQADVSRETFVVFLQPAWHRRLSPHCGFSSPLNSQEKGAPIHDLENRRSCYDSSDPLLPNCRGNCYQKHQEVSGQVDPEDPQPQDDQQSDLLQAVPPLSSRWRDGCTFAEFSKVTTGQYYGAHGRQSRK</sequence>
<dbReference type="PANTHER" id="PTHR48253:SF2">
    <property type="entry name" value="ISOPENICILLIN N SYNTHASE-LIKE FE(2+) 2OG DIOXYGENASE DOMAIN-CONTAINING PROTEIN"/>
    <property type="match status" value="1"/>
</dbReference>
<feature type="region of interest" description="Disordered" evidence="1">
    <location>
        <begin position="420"/>
        <end position="461"/>
    </location>
</feature>
<dbReference type="AlphaFoldDB" id="A0A176WQ63"/>
<feature type="region of interest" description="Disordered" evidence="1">
    <location>
        <begin position="634"/>
        <end position="663"/>
    </location>
</feature>
<feature type="compositionally biased region" description="Low complexity" evidence="1">
    <location>
        <begin position="439"/>
        <end position="452"/>
    </location>
</feature>
<feature type="region of interest" description="Disordered" evidence="1">
    <location>
        <begin position="136"/>
        <end position="237"/>
    </location>
</feature>
<evidence type="ECO:0008006" key="6">
    <source>
        <dbReference type="Google" id="ProtNLM"/>
    </source>
</evidence>
<protein>
    <recommendedName>
        <fullName evidence="6">Isopenicillin N synthase-like Fe(2+) 2OG dioxygenase domain-containing protein</fullName>
    </recommendedName>
</protein>
<feature type="compositionally biased region" description="Basic and acidic residues" evidence="1">
    <location>
        <begin position="152"/>
        <end position="193"/>
    </location>
</feature>
<dbReference type="Proteomes" id="UP000077202">
    <property type="component" value="Unassembled WGS sequence"/>
</dbReference>
<evidence type="ECO:0000313" key="3">
    <source>
        <dbReference type="EMBL" id="OAE35239.1"/>
    </source>
</evidence>
<name>A0A176WQ63_MARPO</name>
<proteinExistence type="predicted"/>
<feature type="compositionally biased region" description="Basic residues" evidence="1">
    <location>
        <begin position="421"/>
        <end position="434"/>
    </location>
</feature>
<dbReference type="PANTHER" id="PTHR48253">
    <property type="match status" value="1"/>
</dbReference>
<dbReference type="EMBL" id="AP019870">
    <property type="protein sequence ID" value="BBN10901.1"/>
    <property type="molecule type" value="Genomic_DNA"/>
</dbReference>
<dbReference type="EMBL" id="LVLJ01000219">
    <property type="protein sequence ID" value="OAE35239.1"/>
    <property type="molecule type" value="Genomic_DNA"/>
</dbReference>
<feature type="compositionally biased region" description="Basic and acidic residues" evidence="1">
    <location>
        <begin position="213"/>
        <end position="229"/>
    </location>
</feature>
<reference evidence="2" key="2">
    <citation type="journal article" date="2019" name="Curr. Biol.">
        <title>Chromatin organization in early land plants reveals an ancestral association between H3K27me3, transposons, and constitutive heterochromatin.</title>
        <authorList>
            <person name="Montgomery S.A."/>
            <person name="Tanizawa Y."/>
            <person name="Galik B."/>
            <person name="Wang N."/>
            <person name="Ito T."/>
            <person name="Mochizuki T."/>
            <person name="Akimcheva S."/>
            <person name="Bowman J."/>
            <person name="Cognat V."/>
            <person name="Drouard L."/>
            <person name="Ekker H."/>
            <person name="Houng S."/>
            <person name="Kohchi T."/>
            <person name="Lin S."/>
            <person name="Liu L.D."/>
            <person name="Nakamura Y."/>
            <person name="Valeeva L.R."/>
            <person name="Shakirov E.V."/>
            <person name="Shippen D.E."/>
            <person name="Wei W."/>
            <person name="Yagura M."/>
            <person name="Yamaoka S."/>
            <person name="Yamato K.T."/>
            <person name="Liu C."/>
            <person name="Berger F."/>
        </authorList>
    </citation>
    <scope>NUCLEOTIDE SEQUENCE [LARGE SCALE GENOMIC DNA]</scope>
    <source>
        <strain evidence="2">Tak-1</strain>
    </source>
</reference>
<dbReference type="Gene3D" id="2.60.120.330">
    <property type="entry name" value="B-lactam Antibiotic, Isopenicillin N Synthase, Chain"/>
    <property type="match status" value="1"/>
</dbReference>
<keyword evidence="4" id="KW-1185">Reference proteome</keyword>
<feature type="compositionally biased region" description="Basic and acidic residues" evidence="1">
    <location>
        <begin position="88"/>
        <end position="97"/>
    </location>
</feature>